<dbReference type="Proteomes" id="UP000594034">
    <property type="component" value="Chromosome"/>
</dbReference>
<dbReference type="InterPro" id="IPR025746">
    <property type="entry name" value="PilX_N_dom"/>
</dbReference>
<feature type="transmembrane region" description="Helical" evidence="1">
    <location>
        <begin position="6"/>
        <end position="27"/>
    </location>
</feature>
<dbReference type="Pfam" id="PF14341">
    <property type="entry name" value="PilX_N"/>
    <property type="match status" value="1"/>
</dbReference>
<keyword evidence="4" id="KW-1185">Reference proteome</keyword>
<proteinExistence type="predicted"/>
<sequence length="366" mass="38016">MRRSLGFTTFTVTLLLITILIGVSLLVGKLMVVDRRITLNEVQYRQALALAELGIADGIGRLAYDASWRTSGSGTTVSSATGSYTLIALNDTALNVGSAVVTPVRVRAQATLADTTAQAAVEVKTVSVNVLAGTPAAPLTVAGGMVIGGNFTAVANPNGGGLGVPLSVWTNDDVGGHGSWQTCHQGDYSAGCSSNLSDNSHKNSDIKDNDPDFPTDLVWYLFNQPDTEEGWLNLEALAVQQVNDCNGLTTASSGLIIVDGDCAMPGEIGSVASPVILIVRDGELTMNGGSVFNGLIFDYSSDPATIVPDAKANGTATVNGALVANFPLEITSGTFNAVYDASVLQNLGSGAAFKRINMVPGSWRDW</sequence>
<evidence type="ECO:0000259" key="2">
    <source>
        <dbReference type="Pfam" id="PF14341"/>
    </source>
</evidence>
<accession>A0A5J6WZU3</accession>
<gene>
    <name evidence="3" type="ORF">FE240_15930</name>
</gene>
<keyword evidence="1" id="KW-0812">Transmembrane</keyword>
<reference evidence="3 4" key="1">
    <citation type="submission" date="2019-05" db="EMBL/GenBank/DDBJ databases">
        <title>OXA-830, a novel chromosomally encoded expanded-spectrum class D beta-lactamase in Aeromonas simiae.</title>
        <authorList>
            <person name="Zhou W."/>
            <person name="Chen Q."/>
        </authorList>
    </citation>
    <scope>NUCLEOTIDE SEQUENCE [LARGE SCALE GENOMIC DNA]</scope>
    <source>
        <strain evidence="3 4">A6</strain>
    </source>
</reference>
<evidence type="ECO:0000313" key="3">
    <source>
        <dbReference type="EMBL" id="QFI56759.1"/>
    </source>
</evidence>
<dbReference type="KEGG" id="asim:FE240_15930"/>
<protein>
    <recommendedName>
        <fullName evidence="2">Type 4 fimbrial biogenesis protein PilX N-terminal domain-containing protein</fullName>
    </recommendedName>
</protein>
<keyword evidence="1" id="KW-1133">Transmembrane helix</keyword>
<dbReference type="EMBL" id="CP040449">
    <property type="protein sequence ID" value="QFI56759.1"/>
    <property type="molecule type" value="Genomic_DNA"/>
</dbReference>
<organism evidence="3 4">
    <name type="scientific">Aeromonas simiae</name>
    <dbReference type="NCBI Taxonomy" id="218936"/>
    <lineage>
        <taxon>Bacteria</taxon>
        <taxon>Pseudomonadati</taxon>
        <taxon>Pseudomonadota</taxon>
        <taxon>Gammaproteobacteria</taxon>
        <taxon>Aeromonadales</taxon>
        <taxon>Aeromonadaceae</taxon>
        <taxon>Aeromonas</taxon>
    </lineage>
</organism>
<evidence type="ECO:0000256" key="1">
    <source>
        <dbReference type="SAM" id="Phobius"/>
    </source>
</evidence>
<evidence type="ECO:0000313" key="4">
    <source>
        <dbReference type="Proteomes" id="UP000594034"/>
    </source>
</evidence>
<name>A0A5J6WZU3_9GAMM</name>
<dbReference type="AlphaFoldDB" id="A0A5J6WZU3"/>
<keyword evidence="1" id="KW-0472">Membrane</keyword>
<feature type="domain" description="Type 4 fimbrial biogenesis protein PilX N-terminal" evidence="2">
    <location>
        <begin position="6"/>
        <end position="55"/>
    </location>
</feature>